<feature type="non-terminal residue" evidence="1">
    <location>
        <position position="1"/>
    </location>
</feature>
<comment type="caution">
    <text evidence="1">The sequence shown here is derived from an EMBL/GenBank/DDBJ whole genome shotgun (WGS) entry which is preliminary data.</text>
</comment>
<protein>
    <submittedName>
        <fullName evidence="1">Type II toxin-antitoxin system antitoxin, RelB/DinJ family</fullName>
    </submittedName>
</protein>
<proteinExistence type="predicted"/>
<evidence type="ECO:0000313" key="1">
    <source>
        <dbReference type="EMBL" id="RFT26264.1"/>
    </source>
</evidence>
<organism evidence="1 2">
    <name type="scientific">Gardnerella vaginalis</name>
    <dbReference type="NCBI Taxonomy" id="2702"/>
    <lineage>
        <taxon>Bacteria</taxon>
        <taxon>Bacillati</taxon>
        <taxon>Actinomycetota</taxon>
        <taxon>Actinomycetes</taxon>
        <taxon>Bifidobacteriales</taxon>
        <taxon>Bifidobacteriaceae</taxon>
        <taxon>Gardnerella</taxon>
    </lineage>
</organism>
<gene>
    <name evidence="1" type="ORF">CG405_09220</name>
</gene>
<dbReference type="AlphaFoldDB" id="A0A3E2C397"/>
<name>A0A3E2C397_GARVA</name>
<dbReference type="EMBL" id="NNRU01000013">
    <property type="protein sequence ID" value="RFT26264.1"/>
    <property type="molecule type" value="Genomic_DNA"/>
</dbReference>
<reference evidence="1 2" key="1">
    <citation type="submission" date="2017-07" db="EMBL/GenBank/DDBJ databases">
        <title>A comparative genomics approach to explaining the enigmatic role of Gardnerella vaginalis in the vaginal microbiome.</title>
        <authorList>
            <person name="Vancuren S.J."/>
            <person name="Hill J.E."/>
        </authorList>
    </citation>
    <scope>NUCLEOTIDE SEQUENCE [LARGE SCALE GENOMIC DNA]</scope>
    <source>
        <strain evidence="1 2">WP023</strain>
    </source>
</reference>
<dbReference type="Proteomes" id="UP000258379">
    <property type="component" value="Unassembled WGS sequence"/>
</dbReference>
<evidence type="ECO:0000313" key="2">
    <source>
        <dbReference type="Proteomes" id="UP000258379"/>
    </source>
</evidence>
<sequence length="18" mass="2123">KQYSADEVDQFFAKKYGV</sequence>
<accession>A0A3E2C397</accession>